<protein>
    <submittedName>
        <fullName evidence="2">Uncharacterized protein</fullName>
    </submittedName>
</protein>
<feature type="compositionally biased region" description="Low complexity" evidence="1">
    <location>
        <begin position="115"/>
        <end position="127"/>
    </location>
</feature>
<name>A0A7S2KED6_9STRA</name>
<sequence>MEEEDMTDDLQVILVKHDQMFYRVVLANDDGTDDDDDGLDLRVRTNLDALLDENAPTTPSSRARDAINAVSAVVSGAVSSAYASFATSSSTTANSNSREGEGRRRQNADSTPVSNNANDGTTNNGTTPRRPKRKKSENQPHNVSNF</sequence>
<gene>
    <name evidence="2" type="ORF">SMAR0320_LOCUS1310</name>
</gene>
<dbReference type="AlphaFoldDB" id="A0A7S2KED6"/>
<feature type="compositionally biased region" description="Basic and acidic residues" evidence="1">
    <location>
        <begin position="98"/>
        <end position="107"/>
    </location>
</feature>
<proteinExistence type="predicted"/>
<accession>A0A7S2KED6</accession>
<dbReference type="EMBL" id="HBGZ01001852">
    <property type="protein sequence ID" value="CAD9573283.1"/>
    <property type="molecule type" value="Transcribed_RNA"/>
</dbReference>
<reference evidence="2" key="1">
    <citation type="submission" date="2021-01" db="EMBL/GenBank/DDBJ databases">
        <authorList>
            <person name="Corre E."/>
            <person name="Pelletier E."/>
            <person name="Niang G."/>
            <person name="Scheremetjew M."/>
            <person name="Finn R."/>
            <person name="Kale V."/>
            <person name="Holt S."/>
            <person name="Cochrane G."/>
            <person name="Meng A."/>
            <person name="Brown T."/>
            <person name="Cohen L."/>
        </authorList>
    </citation>
    <scope>NUCLEOTIDE SEQUENCE</scope>
    <source>
        <strain evidence="2">SM1012Den-03</strain>
    </source>
</reference>
<feature type="region of interest" description="Disordered" evidence="1">
    <location>
        <begin position="84"/>
        <end position="146"/>
    </location>
</feature>
<feature type="compositionally biased region" description="Low complexity" evidence="1">
    <location>
        <begin position="84"/>
        <end position="97"/>
    </location>
</feature>
<evidence type="ECO:0000313" key="2">
    <source>
        <dbReference type="EMBL" id="CAD9573283.1"/>
    </source>
</evidence>
<evidence type="ECO:0000256" key="1">
    <source>
        <dbReference type="SAM" id="MobiDB-lite"/>
    </source>
</evidence>
<organism evidence="2">
    <name type="scientific">Skeletonema marinoi</name>
    <dbReference type="NCBI Taxonomy" id="267567"/>
    <lineage>
        <taxon>Eukaryota</taxon>
        <taxon>Sar</taxon>
        <taxon>Stramenopiles</taxon>
        <taxon>Ochrophyta</taxon>
        <taxon>Bacillariophyta</taxon>
        <taxon>Coscinodiscophyceae</taxon>
        <taxon>Thalassiosirophycidae</taxon>
        <taxon>Thalassiosirales</taxon>
        <taxon>Skeletonemataceae</taxon>
        <taxon>Skeletonema</taxon>
        <taxon>Skeletonema marinoi-dohrnii complex</taxon>
    </lineage>
</organism>